<evidence type="ECO:0000313" key="1">
    <source>
        <dbReference type="EMBL" id="GFS31335.1"/>
    </source>
</evidence>
<organism evidence="1 2">
    <name type="scientific">Nephila pilipes</name>
    <name type="common">Giant wood spider</name>
    <name type="synonym">Nephila maculata</name>
    <dbReference type="NCBI Taxonomy" id="299642"/>
    <lineage>
        <taxon>Eukaryota</taxon>
        <taxon>Metazoa</taxon>
        <taxon>Ecdysozoa</taxon>
        <taxon>Arthropoda</taxon>
        <taxon>Chelicerata</taxon>
        <taxon>Arachnida</taxon>
        <taxon>Araneae</taxon>
        <taxon>Araneomorphae</taxon>
        <taxon>Entelegynae</taxon>
        <taxon>Araneoidea</taxon>
        <taxon>Nephilidae</taxon>
        <taxon>Nephila</taxon>
    </lineage>
</organism>
<dbReference type="Proteomes" id="UP000887013">
    <property type="component" value="Unassembled WGS sequence"/>
</dbReference>
<reference evidence="1" key="1">
    <citation type="submission" date="2020-08" db="EMBL/GenBank/DDBJ databases">
        <title>Multicomponent nature underlies the extraordinary mechanical properties of spider dragline silk.</title>
        <authorList>
            <person name="Kono N."/>
            <person name="Nakamura H."/>
            <person name="Mori M."/>
            <person name="Yoshida Y."/>
            <person name="Ohtoshi R."/>
            <person name="Malay A.D."/>
            <person name="Moran D.A.P."/>
            <person name="Tomita M."/>
            <person name="Numata K."/>
            <person name="Arakawa K."/>
        </authorList>
    </citation>
    <scope>NUCLEOTIDE SEQUENCE</scope>
</reference>
<gene>
    <name evidence="1" type="ORF">NPIL_604571</name>
</gene>
<accession>A0A8X6JHM6</accession>
<proteinExistence type="predicted"/>
<comment type="caution">
    <text evidence="1">The sequence shown here is derived from an EMBL/GenBank/DDBJ whole genome shotgun (WGS) entry which is preliminary data.</text>
</comment>
<keyword evidence="2" id="KW-1185">Reference proteome</keyword>
<dbReference type="EMBL" id="BMAW01087746">
    <property type="protein sequence ID" value="GFS31335.1"/>
    <property type="molecule type" value="Genomic_DNA"/>
</dbReference>
<sequence>MRAHIIRYSNCCQDSNDFEILELIFQADEKSFSSDHKWRAENNSELSKEAAAVDKCEEDLTFGLSFIPSPHRRMPMSDSAENINQYP</sequence>
<protein>
    <submittedName>
        <fullName evidence="1">Uncharacterized protein</fullName>
    </submittedName>
</protein>
<dbReference type="AlphaFoldDB" id="A0A8X6JHM6"/>
<evidence type="ECO:0000313" key="2">
    <source>
        <dbReference type="Proteomes" id="UP000887013"/>
    </source>
</evidence>
<name>A0A8X6JHM6_NEPPI</name>